<sequence length="127" mass="14340">MPFGLTNADTTFQRAMDLAFKGMMGKVIVVYLDDLTVYSKQRNDHCDHLEQVLSRCREHGISLNPKNSIFGVTEGKLLGHVVSKEGMKIDTERVKDIQSLTLPTNKTGVHSFFGKVNILRPFRSRLC</sequence>
<gene>
    <name evidence="2" type="ORF">KI387_018454</name>
</gene>
<dbReference type="EMBL" id="JAHRHJ020000003">
    <property type="protein sequence ID" value="KAH9323815.1"/>
    <property type="molecule type" value="Genomic_DNA"/>
</dbReference>
<feature type="domain" description="Reverse transcriptase" evidence="1">
    <location>
        <begin position="1"/>
        <end position="82"/>
    </location>
</feature>
<dbReference type="Proteomes" id="UP000824469">
    <property type="component" value="Unassembled WGS sequence"/>
</dbReference>
<reference evidence="2 3" key="1">
    <citation type="journal article" date="2021" name="Nat. Plants">
        <title>The Taxus genome provides insights into paclitaxel biosynthesis.</title>
        <authorList>
            <person name="Xiong X."/>
            <person name="Gou J."/>
            <person name="Liao Q."/>
            <person name="Li Y."/>
            <person name="Zhou Q."/>
            <person name="Bi G."/>
            <person name="Li C."/>
            <person name="Du R."/>
            <person name="Wang X."/>
            <person name="Sun T."/>
            <person name="Guo L."/>
            <person name="Liang H."/>
            <person name="Lu P."/>
            <person name="Wu Y."/>
            <person name="Zhang Z."/>
            <person name="Ro D.K."/>
            <person name="Shang Y."/>
            <person name="Huang S."/>
            <person name="Yan J."/>
        </authorList>
    </citation>
    <scope>NUCLEOTIDE SEQUENCE [LARGE SCALE GENOMIC DNA]</scope>
    <source>
        <strain evidence="2">Ta-2019</strain>
    </source>
</reference>
<name>A0AA38GL29_TAXCH</name>
<dbReference type="InterPro" id="IPR043128">
    <property type="entry name" value="Rev_trsase/Diguanyl_cyclase"/>
</dbReference>
<proteinExistence type="predicted"/>
<dbReference type="Pfam" id="PF00078">
    <property type="entry name" value="RVT_1"/>
    <property type="match status" value="1"/>
</dbReference>
<evidence type="ECO:0000313" key="3">
    <source>
        <dbReference type="Proteomes" id="UP000824469"/>
    </source>
</evidence>
<dbReference type="AlphaFoldDB" id="A0AA38GL29"/>
<accession>A0AA38GL29</accession>
<protein>
    <recommendedName>
        <fullName evidence="1">Reverse transcriptase domain-containing protein</fullName>
    </recommendedName>
</protein>
<comment type="caution">
    <text evidence="2">The sequence shown here is derived from an EMBL/GenBank/DDBJ whole genome shotgun (WGS) entry which is preliminary data.</text>
</comment>
<dbReference type="InterPro" id="IPR000477">
    <property type="entry name" value="RT_dom"/>
</dbReference>
<dbReference type="InterPro" id="IPR051320">
    <property type="entry name" value="Viral_Replic_Matur_Polypro"/>
</dbReference>
<evidence type="ECO:0000259" key="1">
    <source>
        <dbReference type="PROSITE" id="PS50878"/>
    </source>
</evidence>
<evidence type="ECO:0000313" key="2">
    <source>
        <dbReference type="EMBL" id="KAH9323815.1"/>
    </source>
</evidence>
<dbReference type="PROSITE" id="PS50878">
    <property type="entry name" value="RT_POL"/>
    <property type="match status" value="1"/>
</dbReference>
<dbReference type="PANTHER" id="PTHR33064">
    <property type="entry name" value="POL PROTEIN"/>
    <property type="match status" value="1"/>
</dbReference>
<keyword evidence="3" id="KW-1185">Reference proteome</keyword>
<dbReference type="PANTHER" id="PTHR33064:SF37">
    <property type="entry name" value="RIBONUCLEASE H"/>
    <property type="match status" value="1"/>
</dbReference>
<dbReference type="CDD" id="cd01647">
    <property type="entry name" value="RT_LTR"/>
    <property type="match status" value="1"/>
</dbReference>
<dbReference type="SUPFAM" id="SSF56672">
    <property type="entry name" value="DNA/RNA polymerases"/>
    <property type="match status" value="1"/>
</dbReference>
<organism evidence="2 3">
    <name type="scientific">Taxus chinensis</name>
    <name type="common">Chinese yew</name>
    <name type="synonym">Taxus wallichiana var. chinensis</name>
    <dbReference type="NCBI Taxonomy" id="29808"/>
    <lineage>
        <taxon>Eukaryota</taxon>
        <taxon>Viridiplantae</taxon>
        <taxon>Streptophyta</taxon>
        <taxon>Embryophyta</taxon>
        <taxon>Tracheophyta</taxon>
        <taxon>Spermatophyta</taxon>
        <taxon>Pinopsida</taxon>
        <taxon>Pinidae</taxon>
        <taxon>Conifers II</taxon>
        <taxon>Cupressales</taxon>
        <taxon>Taxaceae</taxon>
        <taxon>Taxus</taxon>
    </lineage>
</organism>
<dbReference type="InterPro" id="IPR043502">
    <property type="entry name" value="DNA/RNA_pol_sf"/>
</dbReference>
<dbReference type="Gene3D" id="3.30.70.270">
    <property type="match status" value="1"/>
</dbReference>